<name>A0A834MNR5_RHYFE</name>
<accession>A0A834MNR5</accession>
<dbReference type="EMBL" id="JAACXV010000001">
    <property type="protein sequence ID" value="KAF7287940.1"/>
    <property type="molecule type" value="Genomic_DNA"/>
</dbReference>
<sequence length="78" mass="8594">MSAHPSLVDTTGRRPNSHADAENLITNHNLGAPRRPLTLMTEIAPAIQQLFQLLPFKFGGISFGLPSLIFERVWAVTI</sequence>
<proteinExistence type="predicted"/>
<evidence type="ECO:0000313" key="2">
    <source>
        <dbReference type="EMBL" id="KAF7287940.1"/>
    </source>
</evidence>
<evidence type="ECO:0000313" key="3">
    <source>
        <dbReference type="Proteomes" id="UP000625711"/>
    </source>
</evidence>
<reference evidence="2" key="1">
    <citation type="submission" date="2020-08" db="EMBL/GenBank/DDBJ databases">
        <title>Genome sequencing and assembly of the red palm weevil Rhynchophorus ferrugineus.</title>
        <authorList>
            <person name="Dias G.B."/>
            <person name="Bergman C.M."/>
            <person name="Manee M."/>
        </authorList>
    </citation>
    <scope>NUCLEOTIDE SEQUENCE</scope>
    <source>
        <strain evidence="2">AA-2017</strain>
        <tissue evidence="2">Whole larva</tissue>
    </source>
</reference>
<protein>
    <submittedName>
        <fullName evidence="2">Uncharacterized protein</fullName>
    </submittedName>
</protein>
<gene>
    <name evidence="2" type="ORF">GWI33_000005</name>
</gene>
<evidence type="ECO:0000256" key="1">
    <source>
        <dbReference type="SAM" id="MobiDB-lite"/>
    </source>
</evidence>
<keyword evidence="3" id="KW-1185">Reference proteome</keyword>
<dbReference type="AlphaFoldDB" id="A0A834MNR5"/>
<feature type="region of interest" description="Disordered" evidence="1">
    <location>
        <begin position="1"/>
        <end position="23"/>
    </location>
</feature>
<dbReference type="Proteomes" id="UP000625711">
    <property type="component" value="Unassembled WGS sequence"/>
</dbReference>
<comment type="caution">
    <text evidence="2">The sequence shown here is derived from an EMBL/GenBank/DDBJ whole genome shotgun (WGS) entry which is preliminary data.</text>
</comment>
<organism evidence="2 3">
    <name type="scientific">Rhynchophorus ferrugineus</name>
    <name type="common">Red palm weevil</name>
    <name type="synonym">Curculio ferrugineus</name>
    <dbReference type="NCBI Taxonomy" id="354439"/>
    <lineage>
        <taxon>Eukaryota</taxon>
        <taxon>Metazoa</taxon>
        <taxon>Ecdysozoa</taxon>
        <taxon>Arthropoda</taxon>
        <taxon>Hexapoda</taxon>
        <taxon>Insecta</taxon>
        <taxon>Pterygota</taxon>
        <taxon>Neoptera</taxon>
        <taxon>Endopterygota</taxon>
        <taxon>Coleoptera</taxon>
        <taxon>Polyphaga</taxon>
        <taxon>Cucujiformia</taxon>
        <taxon>Curculionidae</taxon>
        <taxon>Dryophthorinae</taxon>
        <taxon>Rhynchophorus</taxon>
    </lineage>
</organism>